<dbReference type="EMBL" id="JACETL010000063">
    <property type="protein sequence ID" value="MBA4692957.1"/>
    <property type="molecule type" value="Genomic_DNA"/>
</dbReference>
<keyword evidence="2" id="KW-0479">Metal-binding</keyword>
<dbReference type="Proteomes" id="UP000551848">
    <property type="component" value="Unassembled WGS sequence"/>
</dbReference>
<gene>
    <name evidence="8" type="ORF">H2072_04340</name>
</gene>
<sequence length="518" mass="58563">MRRIYILLMIFLSESIYSKPNIIIILTDDLGWGDVSYHGGNIPTPNIDALAKNGLELNRFYASPVCSPTRASLLTGLHIFNHGIIRPLANPTAEQYGLPVDLKIMPQFFKEAGYQTALSGKWHLGMHLEEYWPTNRGFEQSYGHMLGGIGYFDHVHTSRLDWHRNEEPLYEDGYSTELIANEAVRIIKTKDPKRPLFLYVAFNAPHTPIQAPEKNIELFNYIKDPLDRAYAANVNALDTEIGKIIRAIEDQGILEETIIVFFSDNGPVFDINPIIAVLAPGLTKARGSTAGLVGSKTSAREGGIRVPASIMWKGVLDNSKSDQYIFVQDLLPTLLSAAEIEVSEQIVFDGTDKWQNLITGDVVAPNNDFVGTKIVFDERALFNDKWKLHFRKPVMLDVEGTYSLFNVNDDPFESKDLSKIEVEVFNSMKTTMIGMKQRDVIPLIDPAHFYRYGDTEGGPTIGSPWLEMDYDIKEYPSPLEGFFIMVWVFIQAFKYYWIGLILFLTGVIFSIRKLKASK</sequence>
<keyword evidence="3" id="KW-0378">Hydrolase</keyword>
<dbReference type="Pfam" id="PF00884">
    <property type="entry name" value="Sulfatase"/>
    <property type="match status" value="1"/>
</dbReference>
<dbReference type="AlphaFoldDB" id="A0A838Y253"/>
<evidence type="ECO:0000256" key="4">
    <source>
        <dbReference type="ARBA" id="ARBA00022837"/>
    </source>
</evidence>
<proteinExistence type="inferred from homology"/>
<keyword evidence="5" id="KW-0325">Glycoprotein</keyword>
<dbReference type="PANTHER" id="PTHR10342">
    <property type="entry name" value="ARYLSULFATASE"/>
    <property type="match status" value="1"/>
</dbReference>
<dbReference type="CDD" id="cd16029">
    <property type="entry name" value="4-S"/>
    <property type="match status" value="1"/>
</dbReference>
<dbReference type="GO" id="GO:0008484">
    <property type="term" value="F:sulfuric ester hydrolase activity"/>
    <property type="evidence" value="ECO:0007669"/>
    <property type="project" value="InterPro"/>
</dbReference>
<protein>
    <submittedName>
        <fullName evidence="8">Arylsulfatase</fullName>
    </submittedName>
</protein>
<evidence type="ECO:0000313" key="8">
    <source>
        <dbReference type="EMBL" id="MBA4692957.1"/>
    </source>
</evidence>
<keyword evidence="6" id="KW-1133">Transmembrane helix</keyword>
<reference evidence="8 9" key="1">
    <citation type="submission" date="2020-06" db="EMBL/GenBank/DDBJ databases">
        <title>Dysbiosis in marine aquaculture revealed through microbiome analysis: reverse ecology for environmental sustainability.</title>
        <authorList>
            <person name="Haro-Moreno J.M."/>
            <person name="Coutinho F.H."/>
            <person name="Zaragoza-Solas A."/>
            <person name="Picazo A."/>
            <person name="Almagro-Moreno S."/>
            <person name="Lopez-Perez M."/>
        </authorList>
    </citation>
    <scope>NUCLEOTIDE SEQUENCE [LARGE SCALE GENOMIC DNA]</scope>
    <source>
        <strain evidence="8">MCMED-G41</strain>
    </source>
</reference>
<feature type="domain" description="Sulfatase N-terminal" evidence="7">
    <location>
        <begin position="20"/>
        <end position="339"/>
    </location>
</feature>
<dbReference type="Gene3D" id="3.40.720.10">
    <property type="entry name" value="Alkaline Phosphatase, subunit A"/>
    <property type="match status" value="1"/>
</dbReference>
<dbReference type="PROSITE" id="PS00149">
    <property type="entry name" value="SULFATASE_2"/>
    <property type="match status" value="1"/>
</dbReference>
<evidence type="ECO:0000256" key="2">
    <source>
        <dbReference type="ARBA" id="ARBA00022723"/>
    </source>
</evidence>
<evidence type="ECO:0000313" key="9">
    <source>
        <dbReference type="Proteomes" id="UP000551848"/>
    </source>
</evidence>
<dbReference type="PANTHER" id="PTHR10342:SF274">
    <property type="entry name" value="ARYLSULFATASE B"/>
    <property type="match status" value="1"/>
</dbReference>
<dbReference type="InterPro" id="IPR024607">
    <property type="entry name" value="Sulfatase_CS"/>
</dbReference>
<evidence type="ECO:0000256" key="1">
    <source>
        <dbReference type="ARBA" id="ARBA00008779"/>
    </source>
</evidence>
<keyword evidence="4" id="KW-0106">Calcium</keyword>
<evidence type="ECO:0000259" key="7">
    <source>
        <dbReference type="Pfam" id="PF00884"/>
    </source>
</evidence>
<organism evidence="8 9">
    <name type="scientific">SAR86 cluster bacterium</name>
    <dbReference type="NCBI Taxonomy" id="2030880"/>
    <lineage>
        <taxon>Bacteria</taxon>
        <taxon>Pseudomonadati</taxon>
        <taxon>Pseudomonadota</taxon>
        <taxon>Gammaproteobacteria</taxon>
        <taxon>SAR86 cluster</taxon>
    </lineage>
</organism>
<dbReference type="SUPFAM" id="SSF53649">
    <property type="entry name" value="Alkaline phosphatase-like"/>
    <property type="match status" value="1"/>
</dbReference>
<keyword evidence="6" id="KW-0812">Transmembrane</keyword>
<feature type="transmembrane region" description="Helical" evidence="6">
    <location>
        <begin position="482"/>
        <end position="509"/>
    </location>
</feature>
<dbReference type="Gene3D" id="3.30.1120.10">
    <property type="match status" value="1"/>
</dbReference>
<name>A0A838Y253_9GAMM</name>
<evidence type="ECO:0000256" key="3">
    <source>
        <dbReference type="ARBA" id="ARBA00022801"/>
    </source>
</evidence>
<keyword evidence="6" id="KW-0472">Membrane</keyword>
<accession>A0A838Y253</accession>
<dbReference type="PROSITE" id="PS00523">
    <property type="entry name" value="SULFATASE_1"/>
    <property type="match status" value="1"/>
</dbReference>
<comment type="similarity">
    <text evidence="1">Belongs to the sulfatase family.</text>
</comment>
<comment type="caution">
    <text evidence="8">The sequence shown here is derived from an EMBL/GenBank/DDBJ whole genome shotgun (WGS) entry which is preliminary data.</text>
</comment>
<dbReference type="InterPro" id="IPR000917">
    <property type="entry name" value="Sulfatase_N"/>
</dbReference>
<dbReference type="InterPro" id="IPR047115">
    <property type="entry name" value="ARSB"/>
</dbReference>
<evidence type="ECO:0000256" key="6">
    <source>
        <dbReference type="SAM" id="Phobius"/>
    </source>
</evidence>
<evidence type="ECO:0000256" key="5">
    <source>
        <dbReference type="ARBA" id="ARBA00023180"/>
    </source>
</evidence>
<dbReference type="InterPro" id="IPR017850">
    <property type="entry name" value="Alkaline_phosphatase_core_sf"/>
</dbReference>
<dbReference type="GO" id="GO:0046872">
    <property type="term" value="F:metal ion binding"/>
    <property type="evidence" value="ECO:0007669"/>
    <property type="project" value="UniProtKB-KW"/>
</dbReference>